<evidence type="ECO:0000313" key="3">
    <source>
        <dbReference type="Proteomes" id="UP000018211"/>
    </source>
</evidence>
<reference evidence="2 3" key="1">
    <citation type="journal article" date="2013" name="ISME J.">
        <title>Comparative genomics of pathogenic lineages of Vibrio nigripulchritudo identifies virulence-associated traits.</title>
        <authorList>
            <person name="Goudenege D."/>
            <person name="Labreuche Y."/>
            <person name="Krin E."/>
            <person name="Ansquer D."/>
            <person name="Mangenot S."/>
            <person name="Calteau A."/>
            <person name="Medigue C."/>
            <person name="Mazel D."/>
            <person name="Polz M.F."/>
            <person name="Le Roux F."/>
        </authorList>
    </citation>
    <scope>NUCLEOTIDE SEQUENCE [LARGE SCALE GENOMIC DNA]</scope>
    <source>
        <strain evidence="2 3">SOn1</strain>
    </source>
</reference>
<dbReference type="RefSeq" id="WP_004398445.1">
    <property type="nucleotide sequence ID" value="NZ_LK391965.1"/>
</dbReference>
<evidence type="ECO:0000256" key="1">
    <source>
        <dbReference type="SAM" id="SignalP"/>
    </source>
</evidence>
<gene>
    <name evidence="2" type="primary">VcgE</name>
    <name evidence="2" type="ORF">VIBNISOn1_1470034</name>
</gene>
<feature type="chain" id="PRO_5043629338" description="DUF2780 domain-containing protein" evidence="1">
    <location>
        <begin position="22"/>
        <end position="164"/>
    </location>
</feature>
<proteinExistence type="predicted"/>
<evidence type="ECO:0000313" key="2">
    <source>
        <dbReference type="EMBL" id="CCO45396.1"/>
    </source>
</evidence>
<sequence>MKIKTTILALSALLLASPSHAFFGFGKSEEKPALDLGSLANDAFSSQVDTQADSDLVKMLSSQLDVSPTQATGGAGALLALASNSLSSSQNSELASSIPGLSSLTGSIPGLTGLASNFGAVTDIFTKLGLDPSMVGQFAPLILKYLGSQNASTGLLDSLGQIWK</sequence>
<dbReference type="Proteomes" id="UP000018211">
    <property type="component" value="Unassembled WGS sequence"/>
</dbReference>
<keyword evidence="1" id="KW-0732">Signal</keyword>
<dbReference type="EMBL" id="CAOF01000054">
    <property type="protein sequence ID" value="CCO45396.1"/>
    <property type="molecule type" value="Genomic_DNA"/>
</dbReference>
<name>A0AAV2VLI4_9VIBR</name>
<accession>A0AAV2VLI4</accession>
<dbReference type="AlphaFoldDB" id="A0AAV2VLI4"/>
<protein>
    <recommendedName>
        <fullName evidence="4">DUF2780 domain-containing protein</fullName>
    </recommendedName>
</protein>
<comment type="caution">
    <text evidence="2">The sequence shown here is derived from an EMBL/GenBank/DDBJ whole genome shotgun (WGS) entry which is preliminary data.</text>
</comment>
<dbReference type="GeneID" id="97539826"/>
<organism evidence="2 3">
    <name type="scientific">Vibrio nigripulchritudo SOn1</name>
    <dbReference type="NCBI Taxonomy" id="1238450"/>
    <lineage>
        <taxon>Bacteria</taxon>
        <taxon>Pseudomonadati</taxon>
        <taxon>Pseudomonadota</taxon>
        <taxon>Gammaproteobacteria</taxon>
        <taxon>Vibrionales</taxon>
        <taxon>Vibrionaceae</taxon>
        <taxon>Vibrio</taxon>
    </lineage>
</organism>
<dbReference type="Pfam" id="PF11075">
    <property type="entry name" value="DUF2780"/>
    <property type="match status" value="1"/>
</dbReference>
<dbReference type="InterPro" id="IPR021302">
    <property type="entry name" value="DUF2780_VcgC/VcgE"/>
</dbReference>
<evidence type="ECO:0008006" key="4">
    <source>
        <dbReference type="Google" id="ProtNLM"/>
    </source>
</evidence>
<feature type="signal peptide" evidence="1">
    <location>
        <begin position="1"/>
        <end position="21"/>
    </location>
</feature>